<evidence type="ECO:0000313" key="1">
    <source>
        <dbReference type="EMBL" id="AXL04958.1"/>
    </source>
</evidence>
<dbReference type="AlphaFoldDB" id="A0A346ACJ6"/>
<dbReference type="SUPFAM" id="SSF51161">
    <property type="entry name" value="Trimeric LpxA-like enzymes"/>
    <property type="match status" value="1"/>
</dbReference>
<dbReference type="EMBL" id="MH449679">
    <property type="protein sequence ID" value="AXL04958.1"/>
    <property type="molecule type" value="Genomic_DNA"/>
</dbReference>
<accession>A0A346ACJ6</accession>
<dbReference type="Gene3D" id="2.160.10.10">
    <property type="entry name" value="Hexapeptide repeat proteins"/>
    <property type="match status" value="1"/>
</dbReference>
<dbReference type="CDD" id="cd04647">
    <property type="entry name" value="LbH_MAT_like"/>
    <property type="match status" value="1"/>
</dbReference>
<keyword evidence="1" id="KW-0808">Transferase</keyword>
<dbReference type="InterPro" id="IPR051159">
    <property type="entry name" value="Hexapeptide_acetyltransf"/>
</dbReference>
<organism evidence="1">
    <name type="scientific">Aeromonas hydrophila</name>
    <dbReference type="NCBI Taxonomy" id="644"/>
    <lineage>
        <taxon>Bacteria</taxon>
        <taxon>Pseudomonadati</taxon>
        <taxon>Pseudomonadota</taxon>
        <taxon>Gammaproteobacteria</taxon>
        <taxon>Aeromonadales</taxon>
        <taxon>Aeromonadaceae</taxon>
        <taxon>Aeromonas</taxon>
    </lineage>
</organism>
<reference evidence="1" key="1">
    <citation type="submission" date="2018-06" db="EMBL/GenBank/DDBJ databases">
        <title>Genetic diversity of the Aeromonas Hydrophila O antigens and development of a suspension array for serotype detection.</title>
        <authorList>
            <person name="Cao H."/>
            <person name="Liu B."/>
        </authorList>
    </citation>
    <scope>NUCLEOTIDE SEQUENCE</scope>
    <source>
        <strain evidence="1">G5183</strain>
    </source>
</reference>
<gene>
    <name evidence="1" type="primary">wbxF</name>
</gene>
<sequence length="145" mass="15436">MRFRGWLYFLPFKQAGSNIQIANSVRLIGLENITMGSNTYIASGVVINAGSSISIADEVMLGHSAILVSGNHTLESGSYRFGPMLRDPINIGRGSWIGAHVTLLAGCNIPPSSLIGANSVVTKKFDTPGLYAGVPAKLFKKNNDI</sequence>
<name>A0A346ACJ6_AERHY</name>
<proteinExistence type="predicted"/>
<protein>
    <submittedName>
        <fullName evidence="1">Putative acetyltransferase</fullName>
    </submittedName>
</protein>
<dbReference type="PANTHER" id="PTHR23416">
    <property type="entry name" value="SIALIC ACID SYNTHASE-RELATED"/>
    <property type="match status" value="1"/>
</dbReference>
<dbReference type="GO" id="GO:0016740">
    <property type="term" value="F:transferase activity"/>
    <property type="evidence" value="ECO:0007669"/>
    <property type="project" value="UniProtKB-KW"/>
</dbReference>
<dbReference type="InterPro" id="IPR011004">
    <property type="entry name" value="Trimer_LpxA-like_sf"/>
</dbReference>